<keyword evidence="5" id="KW-1185">Reference proteome</keyword>
<comment type="similarity">
    <text evidence="1">Belongs to the metallo-dependent hydrolases superfamily. ATZ/TRZ family.</text>
</comment>
<dbReference type="Proteomes" id="UP001144805">
    <property type="component" value="Unassembled WGS sequence"/>
</dbReference>
<evidence type="ECO:0000256" key="2">
    <source>
        <dbReference type="ARBA" id="ARBA00022801"/>
    </source>
</evidence>
<dbReference type="Gene3D" id="2.30.40.10">
    <property type="entry name" value="Urease, subunit C, domain 1"/>
    <property type="match status" value="1"/>
</dbReference>
<proteinExistence type="inferred from homology"/>
<dbReference type="SUPFAM" id="SSF51338">
    <property type="entry name" value="Composite domain of metallo-dependent hydrolases"/>
    <property type="match status" value="2"/>
</dbReference>
<evidence type="ECO:0000313" key="5">
    <source>
        <dbReference type="Proteomes" id="UP001144805"/>
    </source>
</evidence>
<comment type="caution">
    <text evidence="4">The sequence shown here is derived from an EMBL/GenBank/DDBJ whole genome shotgun (WGS) entry which is preliminary data.</text>
</comment>
<dbReference type="InterPro" id="IPR032466">
    <property type="entry name" value="Metal_Hydrolase"/>
</dbReference>
<sequence>MTIDIAIINGTVLPMGGAKPIENGVVTLTGSTITAVGPADEVDIRGARKVIDASLSAVMPGFCDSHTHIASNMLLRGLLEDVKLFEWLSTMWQLKRNFDPETLYWASLMGLVEMVKSGITTFNEHFDAYAVEPEIEALKRIPLRATLGYGFADRGLYAPITDWSWKTLNNFGDLVSKHHKTRDGLLQIGLSPHAPYSCGEEMYRLTREVADAYSVPIHTHLAEGTQEMAYMAENYGTSPVRWLESLGFLKGDITAAHCTQLDAEDMKILAAHDVKIGHCPCCNAKLNSGTMPLKCVLEHGITVGLATDGPASHNTLDMFQEMKFAGLIHKDKTNDVEFLKTAEILELATAEGAKAMNRPETGRLAPGMAADVIVVDLDKAHSLPVYDAAAALVYSSRADDVTHTIVNGRMLMENRFVAGIDEAEIRREFRTRAHALRKRSLG</sequence>
<dbReference type="EMBL" id="JAPKNK010000002">
    <property type="protein sequence ID" value="MCX5568960.1"/>
    <property type="molecule type" value="Genomic_DNA"/>
</dbReference>
<accession>A0A9X3E8W5</accession>
<dbReference type="SUPFAM" id="SSF51556">
    <property type="entry name" value="Metallo-dependent hydrolases"/>
    <property type="match status" value="1"/>
</dbReference>
<dbReference type="Gene3D" id="3.20.20.140">
    <property type="entry name" value="Metal-dependent hydrolases"/>
    <property type="match status" value="1"/>
</dbReference>
<organism evidence="4 5">
    <name type="scientific">Kaistia nematophila</name>
    <dbReference type="NCBI Taxonomy" id="2994654"/>
    <lineage>
        <taxon>Bacteria</taxon>
        <taxon>Pseudomonadati</taxon>
        <taxon>Pseudomonadota</taxon>
        <taxon>Alphaproteobacteria</taxon>
        <taxon>Hyphomicrobiales</taxon>
        <taxon>Kaistiaceae</taxon>
        <taxon>Kaistia</taxon>
    </lineage>
</organism>
<dbReference type="AlphaFoldDB" id="A0A9X3E8W5"/>
<protein>
    <submittedName>
        <fullName evidence="4">Amidohydrolase</fullName>
    </submittedName>
</protein>
<dbReference type="PANTHER" id="PTHR43794">
    <property type="entry name" value="AMINOHYDROLASE SSNA-RELATED"/>
    <property type="match status" value="1"/>
</dbReference>
<dbReference type="InterPro" id="IPR011059">
    <property type="entry name" value="Metal-dep_hydrolase_composite"/>
</dbReference>
<evidence type="ECO:0000313" key="4">
    <source>
        <dbReference type="EMBL" id="MCX5568960.1"/>
    </source>
</evidence>
<dbReference type="InterPro" id="IPR006680">
    <property type="entry name" value="Amidohydro-rel"/>
</dbReference>
<feature type="domain" description="Amidohydrolase-related" evidence="3">
    <location>
        <begin position="58"/>
        <end position="410"/>
    </location>
</feature>
<dbReference type="InterPro" id="IPR050287">
    <property type="entry name" value="MTA/SAH_deaminase"/>
</dbReference>
<dbReference type="RefSeq" id="WP_266337915.1">
    <property type="nucleotide sequence ID" value="NZ_JAPKNK010000002.1"/>
</dbReference>
<dbReference type="PANTHER" id="PTHR43794:SF11">
    <property type="entry name" value="AMIDOHYDROLASE-RELATED DOMAIN-CONTAINING PROTEIN"/>
    <property type="match status" value="1"/>
</dbReference>
<dbReference type="Pfam" id="PF01979">
    <property type="entry name" value="Amidohydro_1"/>
    <property type="match status" value="1"/>
</dbReference>
<reference evidence="4" key="1">
    <citation type="submission" date="2022-11" db="EMBL/GenBank/DDBJ databases">
        <title>Biodiversity and phylogenetic relationships of bacteria.</title>
        <authorList>
            <person name="Machado R.A.R."/>
            <person name="Bhat A."/>
            <person name="Loulou A."/>
            <person name="Kallel S."/>
        </authorList>
    </citation>
    <scope>NUCLEOTIDE SEQUENCE</scope>
    <source>
        <strain evidence="4">K-TC2</strain>
    </source>
</reference>
<evidence type="ECO:0000259" key="3">
    <source>
        <dbReference type="Pfam" id="PF01979"/>
    </source>
</evidence>
<gene>
    <name evidence="4" type="ORF">OSH07_07120</name>
</gene>
<name>A0A9X3E8W5_9HYPH</name>
<dbReference type="GO" id="GO:0016810">
    <property type="term" value="F:hydrolase activity, acting on carbon-nitrogen (but not peptide) bonds"/>
    <property type="evidence" value="ECO:0007669"/>
    <property type="project" value="InterPro"/>
</dbReference>
<dbReference type="CDD" id="cd01298">
    <property type="entry name" value="ATZ_TRZ_like"/>
    <property type="match status" value="1"/>
</dbReference>
<evidence type="ECO:0000256" key="1">
    <source>
        <dbReference type="ARBA" id="ARBA00006745"/>
    </source>
</evidence>
<keyword evidence="2" id="KW-0378">Hydrolase</keyword>